<sequence>MMTVKELEDELSLLKSDYVRVQGDVEKMESIGGNVRPATRQLRHLEEEINRVRQQLKESKQ</sequence>
<keyword evidence="3" id="KW-1185">Reference proteome</keyword>
<dbReference type="Proteomes" id="UP000595823">
    <property type="component" value="Chromosome"/>
</dbReference>
<dbReference type="AlphaFoldDB" id="A0A7T6Z757"/>
<organism evidence="2 3">
    <name type="scientific">Salicibibacter cibarius</name>
    <dbReference type="NCBI Taxonomy" id="2743000"/>
    <lineage>
        <taxon>Bacteria</taxon>
        <taxon>Bacillati</taxon>
        <taxon>Bacillota</taxon>
        <taxon>Bacilli</taxon>
        <taxon>Bacillales</taxon>
        <taxon>Bacillaceae</taxon>
        <taxon>Salicibibacter</taxon>
    </lineage>
</organism>
<feature type="coiled-coil region" evidence="1">
    <location>
        <begin position="4"/>
        <end position="55"/>
    </location>
</feature>
<dbReference type="NCBIfam" id="NF040877">
    <property type="entry name" value="SE1832_fam"/>
    <property type="match status" value="1"/>
</dbReference>
<dbReference type="InterPro" id="IPR048062">
    <property type="entry name" value="SE1832-like"/>
</dbReference>
<dbReference type="EMBL" id="CP054705">
    <property type="protein sequence ID" value="QQK78196.1"/>
    <property type="molecule type" value="Genomic_DNA"/>
</dbReference>
<accession>A0A7T6Z757</accession>
<evidence type="ECO:0000313" key="3">
    <source>
        <dbReference type="Proteomes" id="UP000595823"/>
    </source>
</evidence>
<reference evidence="2 3" key="1">
    <citation type="submission" date="2020-06" db="EMBL/GenBank/DDBJ databases">
        <title>Genomic analysis of Salicibibacter sp. NKC5-3.</title>
        <authorList>
            <person name="Oh Y.J."/>
        </authorList>
    </citation>
    <scope>NUCLEOTIDE SEQUENCE [LARGE SCALE GENOMIC DNA]</scope>
    <source>
        <strain evidence="2 3">NKC5-3</strain>
    </source>
</reference>
<evidence type="ECO:0000256" key="1">
    <source>
        <dbReference type="SAM" id="Coils"/>
    </source>
</evidence>
<evidence type="ECO:0000313" key="2">
    <source>
        <dbReference type="EMBL" id="QQK78196.1"/>
    </source>
</evidence>
<dbReference type="KEGG" id="scia:HUG15_05955"/>
<keyword evidence="1" id="KW-0175">Coiled coil</keyword>
<protein>
    <submittedName>
        <fullName evidence="2">Uncharacterized protein</fullName>
    </submittedName>
</protein>
<proteinExistence type="predicted"/>
<name>A0A7T6Z757_9BACI</name>
<gene>
    <name evidence="2" type="ORF">HUG15_05955</name>
</gene>